<dbReference type="PANTHER" id="PTHR32305">
    <property type="match status" value="1"/>
</dbReference>
<dbReference type="Gene3D" id="2.180.10.10">
    <property type="entry name" value="RHS repeat-associated core"/>
    <property type="match status" value="3"/>
</dbReference>
<evidence type="ECO:0000313" key="4">
    <source>
        <dbReference type="Proteomes" id="UP000192610"/>
    </source>
</evidence>
<sequence length="1490" mass="161994">MTRLTTRLTVYIAFILWSVGACAQQPQPLQDIYSAGMKANYVRSWEANAPETDPGTLVARPLKAVKQTTQYVDGLGRPLQSVLKQGSLSSANGNNPVDLISPVKYDELGREVYKYLPFAANNTSGLNSINDGLFKLDPYQQQAAFGAVQYPGETFYYGQINYESSPFNRITESFAPGDSWTGTYAQTNENDRRSVKAKYFLNTSTDEVRIWTITDVLNDFGAIGTNGVYAAGELYKSITVDEQGKQVIEFKDKEGLVVLKKVQHTALADDGSGSGHTNWLCTYYIYDDGNLLRAVIQPQGVVLLMQNGWNITSLNGDILKEQCFRYEYDQRDRLTMKQVPGAKPVQMIYDVRDRLVFTQDANLKKNDQWLTTLYDGLNRPVITGLIVYTGTAVALQALVNTPANTGGGTTPALVNDLVLPNAGEPSPVSGDKQAINSIALVDGFEAGPQFSAQILFSGQTGGSSPGTMIDGTLINNDPIPAGAAFTLLTHTYYDNYDGIYTNFSTTDLVHGYEPYLDAGASDFPDPVTQGASLTGLVTWTKVKVLGEDKYITSCNLYDEKGRVIQVQTMNYTGAMDIVTNQFSFSGQLLRSHIKHQKSGGDGEHYDLATKYSYDDLGRIMAVEKNLNNTGWKAVATMAYNALGQVITKKLSPAFNNNAGIETLTYDYNIRGWMLGANRDYAKSTSNTTHYFGFDLGYDKPAIGSLGNYAAAQYSGNIAGTVWKSKGDGQVRKYDFTYDNVNRLTGANFTQFNSGFNVNAGIDFSVSNLTYDANGNILTQTQKGLKVSSSDYIDQLHYTYLPNSNRLQNVVDDKNDAQTKLGDFRTSQDYINILGGTKTAAATDYDYDPNGNLTVDQNKDITAITYNHLNLPQTITIKNKGSIDYTYDATGNKLKKTVHETGKPDKTTLYLFGTYENDVLQFLPQEEGRIRPVRDENGNFVSFTWDYFLKDHLDNVRMVLTEQKDQHNYIATMESGARTQENQLFDNLDVSQYPASTAGFPGGGAEDSNETVAYVNGNIQKKGPGIVLKVMAGDVVDIGVRSLYHDNPGTKPTVDLFNDILASLAGGIVSTSGVAKGTLADLSDPVNSPLKGALTGFRQDNNNDILNKPKAYLNWILVDEQFGYVNTFPQSGAKPVGAAETVNPLVQSGIDITKNGYLYIYVSNETENWDVFFDDLSVTHHTGPLLEETHYYPFGLTMAGISSKALMPNYAENKKQFNGIEHTTDLDINQYDAFYRTLDPQIGRFLQIDPKIESAEAWSPYTAMLNNPILHADPLGDSSVPWPARVANAVGNTAKGFSFGLNQRFQLEPPITSTVTGIRDMMGSINKSGKIRAQSVIRVDGPHVGMTEPHLNINPKVTGVPDPHIKLTPGQFGALKTTGQVLEGINKVAVPLALAADGMQLGNAIAKDVDEHKSGDNTIVASSKIAGGWTGAWLGAKGGGAIGAGFGSFGGPVGTAVGGFFGAIIGGIGGSFIGSSAGEAAGQKIVELKNE</sequence>
<evidence type="ECO:0000313" key="3">
    <source>
        <dbReference type="EMBL" id="OQP38895.1"/>
    </source>
</evidence>
<protein>
    <recommendedName>
        <fullName evidence="2">DUF6443 domain-containing protein</fullName>
    </recommendedName>
</protein>
<dbReference type="NCBIfam" id="TIGR03696">
    <property type="entry name" value="Rhs_assc_core"/>
    <property type="match status" value="1"/>
</dbReference>
<feature type="chain" id="PRO_5010733440" description="DUF6443 domain-containing protein" evidence="1">
    <location>
        <begin position="24"/>
        <end position="1490"/>
    </location>
</feature>
<dbReference type="OrthoDB" id="976756at2"/>
<organism evidence="3 4">
    <name type="scientific">Niastella yeongjuensis</name>
    <dbReference type="NCBI Taxonomy" id="354355"/>
    <lineage>
        <taxon>Bacteria</taxon>
        <taxon>Pseudomonadati</taxon>
        <taxon>Bacteroidota</taxon>
        <taxon>Chitinophagia</taxon>
        <taxon>Chitinophagales</taxon>
        <taxon>Chitinophagaceae</taxon>
        <taxon>Niastella</taxon>
    </lineage>
</organism>
<dbReference type="InterPro" id="IPR022385">
    <property type="entry name" value="Rhs_assc_core"/>
</dbReference>
<gene>
    <name evidence="3" type="ORF">A4H97_19520</name>
</gene>
<reference evidence="4" key="1">
    <citation type="submission" date="2016-04" db="EMBL/GenBank/DDBJ databases">
        <authorList>
            <person name="Chen L."/>
            <person name="Zhuang W."/>
            <person name="Wang G."/>
        </authorList>
    </citation>
    <scope>NUCLEOTIDE SEQUENCE [LARGE SCALE GENOMIC DNA]</scope>
    <source>
        <strain evidence="4">17621</strain>
    </source>
</reference>
<comment type="caution">
    <text evidence="3">The sequence shown here is derived from an EMBL/GenBank/DDBJ whole genome shotgun (WGS) entry which is preliminary data.</text>
</comment>
<dbReference type="Pfam" id="PF20041">
    <property type="entry name" value="DUF6443"/>
    <property type="match status" value="1"/>
</dbReference>
<dbReference type="RefSeq" id="WP_081204909.1">
    <property type="nucleotide sequence ID" value="NZ_FOCZ01000004.1"/>
</dbReference>
<proteinExistence type="predicted"/>
<dbReference type="EMBL" id="LVXG01000082">
    <property type="protein sequence ID" value="OQP38895.1"/>
    <property type="molecule type" value="Genomic_DNA"/>
</dbReference>
<dbReference type="InterPro" id="IPR045619">
    <property type="entry name" value="DUF6443"/>
</dbReference>
<keyword evidence="1" id="KW-0732">Signal</keyword>
<keyword evidence="4" id="KW-1185">Reference proteome</keyword>
<feature type="domain" description="DUF6443" evidence="2">
    <location>
        <begin position="44"/>
        <end position="190"/>
    </location>
</feature>
<dbReference type="Proteomes" id="UP000192610">
    <property type="component" value="Unassembled WGS sequence"/>
</dbReference>
<dbReference type="PANTHER" id="PTHR32305:SF15">
    <property type="entry name" value="PROTEIN RHSA-RELATED"/>
    <property type="match status" value="1"/>
</dbReference>
<name>A0A1V9DZ02_9BACT</name>
<dbReference type="InterPro" id="IPR050708">
    <property type="entry name" value="T6SS_VgrG/RHS"/>
</dbReference>
<dbReference type="STRING" id="354355.SAMN05660816_02497"/>
<dbReference type="PROSITE" id="PS51257">
    <property type="entry name" value="PROKAR_LIPOPROTEIN"/>
    <property type="match status" value="1"/>
</dbReference>
<accession>A0A1V9DZ02</accession>
<evidence type="ECO:0000256" key="1">
    <source>
        <dbReference type="SAM" id="SignalP"/>
    </source>
</evidence>
<feature type="signal peptide" evidence="1">
    <location>
        <begin position="1"/>
        <end position="23"/>
    </location>
</feature>
<evidence type="ECO:0000259" key="2">
    <source>
        <dbReference type="Pfam" id="PF20041"/>
    </source>
</evidence>